<gene>
    <name evidence="1" type="ORF">NLG97_g1674</name>
</gene>
<evidence type="ECO:0000313" key="1">
    <source>
        <dbReference type="EMBL" id="KAJ3497734.1"/>
    </source>
</evidence>
<accession>A0ACC1R3Q5</accession>
<organism evidence="1 2">
    <name type="scientific">Lecanicillium saksenae</name>
    <dbReference type="NCBI Taxonomy" id="468837"/>
    <lineage>
        <taxon>Eukaryota</taxon>
        <taxon>Fungi</taxon>
        <taxon>Dikarya</taxon>
        <taxon>Ascomycota</taxon>
        <taxon>Pezizomycotina</taxon>
        <taxon>Sordariomycetes</taxon>
        <taxon>Hypocreomycetidae</taxon>
        <taxon>Hypocreales</taxon>
        <taxon>Cordycipitaceae</taxon>
        <taxon>Lecanicillium</taxon>
    </lineage>
</organism>
<dbReference type="Proteomes" id="UP001148737">
    <property type="component" value="Unassembled WGS sequence"/>
</dbReference>
<proteinExistence type="predicted"/>
<protein>
    <submittedName>
        <fullName evidence="1">Uncharacterized protein</fullName>
    </submittedName>
</protein>
<comment type="caution">
    <text evidence="1">The sequence shown here is derived from an EMBL/GenBank/DDBJ whole genome shotgun (WGS) entry which is preliminary data.</text>
</comment>
<keyword evidence="2" id="KW-1185">Reference proteome</keyword>
<name>A0ACC1R3Q5_9HYPO</name>
<dbReference type="EMBL" id="JANAKD010000093">
    <property type="protein sequence ID" value="KAJ3497734.1"/>
    <property type="molecule type" value="Genomic_DNA"/>
</dbReference>
<evidence type="ECO:0000313" key="2">
    <source>
        <dbReference type="Proteomes" id="UP001148737"/>
    </source>
</evidence>
<sequence length="146" mass="15981">MLDESDVEDTGNSEGAADNVVVARGGKSLPHKSGTSNRRRNQRWKLTIKPGYEPESEPGSDASSSLDDSLHDPVLDSDEESGDGESDDGGDGDDTSDTEYSYNENEDVDILPPESDLGQPTTTDEQDEDKEIMRLHKALYYEDIVL</sequence>
<reference evidence="1" key="1">
    <citation type="submission" date="2022-07" db="EMBL/GenBank/DDBJ databases">
        <title>Genome Sequence of Lecanicillium saksenae.</title>
        <authorList>
            <person name="Buettner E."/>
        </authorList>
    </citation>
    <scope>NUCLEOTIDE SEQUENCE</scope>
    <source>
        <strain evidence="1">VT-O1</strain>
    </source>
</reference>